<comment type="caution">
    <text evidence="1">The sequence shown here is derived from an EMBL/GenBank/DDBJ whole genome shotgun (WGS) entry which is preliminary data.</text>
</comment>
<dbReference type="SUPFAM" id="SSF53756">
    <property type="entry name" value="UDP-Glycosyltransferase/glycogen phosphorylase"/>
    <property type="match status" value="1"/>
</dbReference>
<dbReference type="PATRIC" id="fig|301375.7.peg.920"/>
<reference evidence="1 2" key="1">
    <citation type="journal article" date="2015" name="MBio">
        <title>Genome-Resolved Metagenomic Analysis Reveals Roles for Candidate Phyla and Other Microbial Community Members in Biogeochemical Transformations in Oil Reservoirs.</title>
        <authorList>
            <person name="Hu P."/>
            <person name="Tom L."/>
            <person name="Singh A."/>
            <person name="Thomas B.C."/>
            <person name="Baker B.J."/>
            <person name="Piceno Y.M."/>
            <person name="Andersen G.L."/>
            <person name="Banfield J.F."/>
        </authorList>
    </citation>
    <scope>NUCLEOTIDE SEQUENCE [LARGE SCALE GENOMIC DNA]</scope>
    <source>
        <strain evidence="1">57_489</strain>
    </source>
</reference>
<accession>A0A101FW30</accession>
<gene>
    <name evidence="1" type="ORF">XD72_0170</name>
</gene>
<sequence length="327" mass="37968">MRLMLLANRPNMTIRLKKFQETLGELGYEVIVPHFDTMNWERVAREANAVIKKERPDVVQVFNVPDVIYRNIPKMKGSYFDKLIYDYRSPWGLSVQMSFGYPGRIFGEHFERKLAINADAITTVNTPLEEKLRSYDGAGKKEIYVIPNYPTKKFIQKGESEGLGDEAIIFVGRICRKEGIKNLLRVAKKVPDEEIWIVGGSPFAWWHLRKMPKNVKAFGWQPHEKIPSLVRRAKMCLVTINDTTMTPYLTDRSVLKVSEYLNLGKLVIASGITKEEDRKNLIVVKSSHLEDAVCEYLNQKPEPLRDEDYRLWEDNRETIREVYEGLL</sequence>
<dbReference type="EMBL" id="LGFT01000003">
    <property type="protein sequence ID" value="KUK45392.1"/>
    <property type="molecule type" value="Genomic_DNA"/>
</dbReference>
<dbReference type="GO" id="GO:0016740">
    <property type="term" value="F:transferase activity"/>
    <property type="evidence" value="ECO:0007669"/>
    <property type="project" value="UniProtKB-KW"/>
</dbReference>
<dbReference type="AlphaFoldDB" id="A0A101FW30"/>
<dbReference type="Gene3D" id="3.40.50.2000">
    <property type="entry name" value="Glycogen Phosphorylase B"/>
    <property type="match status" value="2"/>
</dbReference>
<evidence type="ECO:0000313" key="2">
    <source>
        <dbReference type="Proteomes" id="UP000057043"/>
    </source>
</evidence>
<dbReference type="Pfam" id="PF13692">
    <property type="entry name" value="Glyco_trans_1_4"/>
    <property type="match status" value="1"/>
</dbReference>
<dbReference type="Proteomes" id="UP000057043">
    <property type="component" value="Unassembled WGS sequence"/>
</dbReference>
<proteinExistence type="predicted"/>
<keyword evidence="1" id="KW-0808">Transferase</keyword>
<evidence type="ECO:0000313" key="1">
    <source>
        <dbReference type="EMBL" id="KUK45392.1"/>
    </source>
</evidence>
<protein>
    <submittedName>
        <fullName evidence="1">Glycosyl transferase, group 1</fullName>
    </submittedName>
</protein>
<name>A0A101FW30_9EURY</name>
<organism evidence="1 2">
    <name type="scientific">Methanothrix harundinacea</name>
    <dbReference type="NCBI Taxonomy" id="301375"/>
    <lineage>
        <taxon>Archaea</taxon>
        <taxon>Methanobacteriati</taxon>
        <taxon>Methanobacteriota</taxon>
        <taxon>Stenosarchaea group</taxon>
        <taxon>Methanomicrobia</taxon>
        <taxon>Methanotrichales</taxon>
        <taxon>Methanotrichaceae</taxon>
        <taxon>Methanothrix</taxon>
    </lineage>
</organism>